<dbReference type="OrthoDB" id="17102at2759"/>
<dbReference type="InterPro" id="IPR014729">
    <property type="entry name" value="Rossmann-like_a/b/a_fold"/>
</dbReference>
<evidence type="ECO:0000256" key="10">
    <source>
        <dbReference type="ARBA" id="ARBA00026101"/>
    </source>
</evidence>
<dbReference type="NCBIfam" id="TIGR00125">
    <property type="entry name" value="cyt_tran_rel"/>
    <property type="match status" value="1"/>
</dbReference>
<feature type="compositionally biased region" description="Basic and acidic residues" evidence="11">
    <location>
        <begin position="294"/>
        <end position="306"/>
    </location>
</feature>
<sequence>MNSNMKPAVFSDDPEALEELARIDYSEKVTLDLARRGLVKRKIRIYADGIYDMFHTGHARQLMQAKAAFPNVYLIVGVCGDYLTNKNKGKTVMNEDERFEAIRHCRYVDEVVRDAPWVLTDEFLTQHKIDFVAHDDIPYTSSETEDVYTMIKQKGMFLVTQRTEGISTSDLVSRIVRDYDVYVRRNLARGYTAKELNVSFLNEKKFILQNKMDELKDKGHEMIQKWEEKSRDFINNFTQLFGPDGTLNNFWSTSTGRIKRALSPAPSPPSSPQHYQSYSGQSDVSTSSSSSSEKFSKFEADDENHKSSTSSVYRKTNKNKRSMLETSAATNGNGDKHEKNLDEYSDEEEQKLYVNTLTNKRVLGSFEDC</sequence>
<dbReference type="GO" id="GO:0031210">
    <property type="term" value="F:phosphatidylcholine binding"/>
    <property type="evidence" value="ECO:0007669"/>
    <property type="project" value="TreeGrafter"/>
</dbReference>
<dbReference type="PANTHER" id="PTHR10739:SF13">
    <property type="entry name" value="CHOLINE-PHOSPHATE CYTIDYLYLTRANSFERASE"/>
    <property type="match status" value="1"/>
</dbReference>
<evidence type="ECO:0000256" key="7">
    <source>
        <dbReference type="ARBA" id="ARBA00023209"/>
    </source>
</evidence>
<evidence type="ECO:0000256" key="6">
    <source>
        <dbReference type="ARBA" id="ARBA00023098"/>
    </source>
</evidence>
<protein>
    <recommendedName>
        <fullName evidence="10">choline-phosphate cytidylyltransferase</fullName>
        <ecNumber evidence="10">2.7.7.15</ecNumber>
    </recommendedName>
</protein>
<evidence type="ECO:0000313" key="14">
    <source>
        <dbReference type="Proteomes" id="UP001142055"/>
    </source>
</evidence>
<dbReference type="Gene3D" id="3.40.50.620">
    <property type="entry name" value="HUPs"/>
    <property type="match status" value="1"/>
</dbReference>
<evidence type="ECO:0000256" key="4">
    <source>
        <dbReference type="ARBA" id="ARBA00022679"/>
    </source>
</evidence>
<dbReference type="InterPro" id="IPR004821">
    <property type="entry name" value="Cyt_trans-like"/>
</dbReference>
<evidence type="ECO:0000256" key="11">
    <source>
        <dbReference type="SAM" id="MobiDB-lite"/>
    </source>
</evidence>
<evidence type="ECO:0000256" key="8">
    <source>
        <dbReference type="ARBA" id="ARBA00023264"/>
    </source>
</evidence>
<evidence type="ECO:0000259" key="12">
    <source>
        <dbReference type="Pfam" id="PF01467"/>
    </source>
</evidence>
<comment type="caution">
    <text evidence="13">The sequence shown here is derived from an EMBL/GenBank/DDBJ whole genome shotgun (WGS) entry which is preliminary data.</text>
</comment>
<feature type="compositionally biased region" description="Polar residues" evidence="11">
    <location>
        <begin position="324"/>
        <end position="333"/>
    </location>
</feature>
<comment type="similarity">
    <text evidence="2">Belongs to the cytidylyltransferase family.</text>
</comment>
<keyword evidence="5" id="KW-0548">Nucleotidyltransferase</keyword>
<evidence type="ECO:0000256" key="1">
    <source>
        <dbReference type="ARBA" id="ARBA00005189"/>
    </source>
</evidence>
<dbReference type="FunFam" id="3.40.50.620:FF:000016">
    <property type="entry name" value="Putative choline-phosphate cytidylyltransferase B"/>
    <property type="match status" value="1"/>
</dbReference>
<dbReference type="CDD" id="cd02174">
    <property type="entry name" value="CCT"/>
    <property type="match status" value="1"/>
</dbReference>
<evidence type="ECO:0000313" key="13">
    <source>
        <dbReference type="EMBL" id="KAJ6221644.1"/>
    </source>
</evidence>
<dbReference type="Pfam" id="PF01467">
    <property type="entry name" value="CTP_transf_like"/>
    <property type="match status" value="1"/>
</dbReference>
<keyword evidence="14" id="KW-1185">Reference proteome</keyword>
<name>A0A9Q0MA55_BLOTA</name>
<keyword evidence="6" id="KW-0443">Lipid metabolism</keyword>
<keyword evidence="3" id="KW-0444">Lipid biosynthesis</keyword>
<dbReference type="EMBL" id="JAPWDV010000001">
    <property type="protein sequence ID" value="KAJ6221644.1"/>
    <property type="molecule type" value="Genomic_DNA"/>
</dbReference>
<keyword evidence="8" id="KW-1208">Phospholipid metabolism</keyword>
<dbReference type="SUPFAM" id="SSF52374">
    <property type="entry name" value="Nucleotidylyl transferase"/>
    <property type="match status" value="1"/>
</dbReference>
<feature type="domain" description="Cytidyltransferase-like" evidence="12">
    <location>
        <begin position="46"/>
        <end position="172"/>
    </location>
</feature>
<evidence type="ECO:0000256" key="5">
    <source>
        <dbReference type="ARBA" id="ARBA00022695"/>
    </source>
</evidence>
<dbReference type="InterPro" id="IPR041723">
    <property type="entry name" value="CCT"/>
</dbReference>
<reference evidence="13" key="1">
    <citation type="submission" date="2022-12" db="EMBL/GenBank/DDBJ databases">
        <title>Genome assemblies of Blomia tropicalis.</title>
        <authorList>
            <person name="Cui Y."/>
        </authorList>
    </citation>
    <scope>NUCLEOTIDE SEQUENCE</scope>
    <source>
        <tissue evidence="13">Adult mites</tissue>
    </source>
</reference>
<dbReference type="AlphaFoldDB" id="A0A9Q0MA55"/>
<dbReference type="GO" id="GO:0004105">
    <property type="term" value="F:choline-phosphate cytidylyltransferase activity"/>
    <property type="evidence" value="ECO:0007669"/>
    <property type="project" value="UniProtKB-EC"/>
</dbReference>
<dbReference type="EC" id="2.7.7.15" evidence="10"/>
<keyword evidence="7" id="KW-0594">Phospholipid biosynthesis</keyword>
<accession>A0A9Q0MA55</accession>
<feature type="region of interest" description="Disordered" evidence="11">
    <location>
        <begin position="259"/>
        <end position="347"/>
    </location>
</feature>
<proteinExistence type="inferred from homology"/>
<keyword evidence="4" id="KW-0808">Transferase</keyword>
<dbReference type="OMA" id="GTHDYAG"/>
<evidence type="ECO:0000256" key="3">
    <source>
        <dbReference type="ARBA" id="ARBA00022516"/>
    </source>
</evidence>
<comment type="pathway">
    <text evidence="9">Phospholipid metabolism; phosphatidylcholine biosynthesis; phosphatidylcholine from phosphocholine: step 1/2.</text>
</comment>
<feature type="compositionally biased region" description="Low complexity" evidence="11">
    <location>
        <begin position="272"/>
        <end position="293"/>
    </location>
</feature>
<gene>
    <name evidence="13" type="ORF">RDWZM_000189</name>
</gene>
<evidence type="ECO:0000256" key="2">
    <source>
        <dbReference type="ARBA" id="ARBA00010101"/>
    </source>
</evidence>
<comment type="pathway">
    <text evidence="1">Lipid metabolism.</text>
</comment>
<dbReference type="InterPro" id="IPR045049">
    <property type="entry name" value="Pcy1-like"/>
</dbReference>
<evidence type="ECO:0000256" key="9">
    <source>
        <dbReference type="ARBA" id="ARBA00025706"/>
    </source>
</evidence>
<organism evidence="13 14">
    <name type="scientific">Blomia tropicalis</name>
    <name type="common">Mite</name>
    <dbReference type="NCBI Taxonomy" id="40697"/>
    <lineage>
        <taxon>Eukaryota</taxon>
        <taxon>Metazoa</taxon>
        <taxon>Ecdysozoa</taxon>
        <taxon>Arthropoda</taxon>
        <taxon>Chelicerata</taxon>
        <taxon>Arachnida</taxon>
        <taxon>Acari</taxon>
        <taxon>Acariformes</taxon>
        <taxon>Sarcoptiformes</taxon>
        <taxon>Astigmata</taxon>
        <taxon>Glycyphagoidea</taxon>
        <taxon>Echimyopodidae</taxon>
        <taxon>Blomia</taxon>
    </lineage>
</organism>
<dbReference type="Proteomes" id="UP001142055">
    <property type="component" value="Chromosome 1"/>
</dbReference>
<dbReference type="PANTHER" id="PTHR10739">
    <property type="entry name" value="CYTIDYLYLTRANSFERASE"/>
    <property type="match status" value="1"/>
</dbReference>